<keyword evidence="5" id="KW-1185">Reference proteome</keyword>
<comment type="caution">
    <text evidence="4">The sequence shown here is derived from an EMBL/GenBank/DDBJ whole genome shotgun (WGS) entry which is preliminary data.</text>
</comment>
<name>A0A372IKB6_9BACT</name>
<organism evidence="4 5">
    <name type="scientific">Paracidobacterium acidisoli</name>
    <dbReference type="NCBI Taxonomy" id="2303751"/>
    <lineage>
        <taxon>Bacteria</taxon>
        <taxon>Pseudomonadati</taxon>
        <taxon>Acidobacteriota</taxon>
        <taxon>Terriglobia</taxon>
        <taxon>Terriglobales</taxon>
        <taxon>Acidobacteriaceae</taxon>
        <taxon>Paracidobacterium</taxon>
    </lineage>
</organism>
<proteinExistence type="inferred from homology"/>
<dbReference type="EMBL" id="QVQT01000006">
    <property type="protein sequence ID" value="RFU15357.1"/>
    <property type="molecule type" value="Genomic_DNA"/>
</dbReference>
<dbReference type="Pfam" id="PF05163">
    <property type="entry name" value="DinB"/>
    <property type="match status" value="1"/>
</dbReference>
<sequence length="168" mass="18839">MSIAETLLPEFDEEYACTRKFLALVPDDKLTWKPHEKSMELGRLAWHVSDFPEWCSSTITKDKLDLSDTDAADSAGGWQGKQRADMLSRFDANLPQARAALASASDDAMNAHWKMIWNGQAIIDDPRTAVYRRWVISHMVHHRAQLGVYLRLLGVPIPGAYGPSADQS</sequence>
<dbReference type="AlphaFoldDB" id="A0A372IKB6"/>
<dbReference type="Proteomes" id="UP000264702">
    <property type="component" value="Unassembled WGS sequence"/>
</dbReference>
<comment type="similarity">
    <text evidence="1">Belongs to the DinB family.</text>
</comment>
<dbReference type="InterPro" id="IPR034660">
    <property type="entry name" value="DinB/YfiT-like"/>
</dbReference>
<gene>
    <name evidence="4" type="ORF">D0Y96_16925</name>
</gene>
<feature type="binding site" evidence="3">
    <location>
        <position position="138"/>
    </location>
    <ligand>
        <name>a divalent metal cation</name>
        <dbReference type="ChEBI" id="CHEBI:60240"/>
    </ligand>
</feature>
<accession>A0A372IKB6</accession>
<dbReference type="GO" id="GO:0046872">
    <property type="term" value="F:metal ion binding"/>
    <property type="evidence" value="ECO:0007669"/>
    <property type="project" value="UniProtKB-KW"/>
</dbReference>
<evidence type="ECO:0000256" key="2">
    <source>
        <dbReference type="ARBA" id="ARBA00022723"/>
    </source>
</evidence>
<evidence type="ECO:0000256" key="3">
    <source>
        <dbReference type="PIRSR" id="PIRSR607837-1"/>
    </source>
</evidence>
<dbReference type="InterPro" id="IPR007837">
    <property type="entry name" value="DinB"/>
</dbReference>
<dbReference type="OrthoDB" id="119432at2"/>
<feature type="binding site" evidence="3">
    <location>
        <position position="142"/>
    </location>
    <ligand>
        <name>a divalent metal cation</name>
        <dbReference type="ChEBI" id="CHEBI:60240"/>
    </ligand>
</feature>
<evidence type="ECO:0000313" key="4">
    <source>
        <dbReference type="EMBL" id="RFU15357.1"/>
    </source>
</evidence>
<dbReference type="Gene3D" id="1.20.120.450">
    <property type="entry name" value="dinb family like domain"/>
    <property type="match status" value="1"/>
</dbReference>
<dbReference type="SUPFAM" id="SSF109854">
    <property type="entry name" value="DinB/YfiT-like putative metalloenzymes"/>
    <property type="match status" value="1"/>
</dbReference>
<keyword evidence="2 3" id="KW-0479">Metal-binding</keyword>
<dbReference type="RefSeq" id="WP_117302257.1">
    <property type="nucleotide sequence ID" value="NZ_QVQT02000006.1"/>
</dbReference>
<feature type="binding site" evidence="3">
    <location>
        <position position="47"/>
    </location>
    <ligand>
        <name>a divalent metal cation</name>
        <dbReference type="ChEBI" id="CHEBI:60240"/>
    </ligand>
</feature>
<protein>
    <submittedName>
        <fullName evidence="4">DUF664 domain-containing protein</fullName>
    </submittedName>
</protein>
<evidence type="ECO:0000256" key="1">
    <source>
        <dbReference type="ARBA" id="ARBA00008635"/>
    </source>
</evidence>
<reference evidence="4 5" key="1">
    <citation type="submission" date="2018-08" db="EMBL/GenBank/DDBJ databases">
        <title>Acidipila sp. 4G-K13, an acidobacterium isolated from forest soil.</title>
        <authorList>
            <person name="Gao Z.-H."/>
            <person name="Qiu L.-H."/>
        </authorList>
    </citation>
    <scope>NUCLEOTIDE SEQUENCE [LARGE SCALE GENOMIC DNA]</scope>
    <source>
        <strain evidence="4 5">4G-K13</strain>
    </source>
</reference>
<evidence type="ECO:0000313" key="5">
    <source>
        <dbReference type="Proteomes" id="UP000264702"/>
    </source>
</evidence>